<keyword evidence="2" id="KW-1185">Reference proteome</keyword>
<sequence>MIRLDIPNMDETIRALTASLQHMPKECEIAVSRAINRTLNAMRAEAIRIARRAYVYVPPGRLFDQLYLKKAQRGTTKACLYISGRRGISQYHFRPEPKFPGTKPPAGVSAQIRQGGTRKVYQEPGYSKPFIMKKLRGIDFGGYGVFMRKKGVNNFHKKGRKGAEGLVWKGVKMLFGASPIQSLLKKENQQQIVDKASEVFPRRLQHEVNFQIGKLAASGKMR</sequence>
<organism evidence="1 2">
    <name type="scientific">Bilophila wadsworthia (strain 3_1_6)</name>
    <dbReference type="NCBI Taxonomy" id="563192"/>
    <lineage>
        <taxon>Bacteria</taxon>
        <taxon>Pseudomonadati</taxon>
        <taxon>Thermodesulfobacteriota</taxon>
        <taxon>Desulfovibrionia</taxon>
        <taxon>Desulfovibrionales</taxon>
        <taxon>Desulfovibrionaceae</taxon>
        <taxon>Bilophila</taxon>
    </lineage>
</organism>
<dbReference type="Proteomes" id="UP000006034">
    <property type="component" value="Unassembled WGS sequence"/>
</dbReference>
<accession>E5Y5V8</accession>
<dbReference type="eggNOG" id="ENOG50319KU">
    <property type="taxonomic scope" value="Bacteria"/>
</dbReference>
<protein>
    <submittedName>
        <fullName evidence="1">Uncharacterized protein</fullName>
    </submittedName>
</protein>
<evidence type="ECO:0000313" key="2">
    <source>
        <dbReference type="Proteomes" id="UP000006034"/>
    </source>
</evidence>
<dbReference type="STRING" id="563192.HMPREF0179_01571"/>
<comment type="caution">
    <text evidence="1">The sequence shown here is derived from an EMBL/GenBank/DDBJ whole genome shotgun (WGS) entry which is preliminary data.</text>
</comment>
<proteinExistence type="predicted"/>
<gene>
    <name evidence="1" type="ORF">HMPREF0179_01571</name>
</gene>
<dbReference type="EMBL" id="ADCP02000001">
    <property type="protein sequence ID" value="EFV44670.1"/>
    <property type="molecule type" value="Genomic_DNA"/>
</dbReference>
<reference evidence="1 2" key="2">
    <citation type="submission" date="2013-04" db="EMBL/GenBank/DDBJ databases">
        <title>The Genome Sequence of Bilophila wadsworthia 3_1_6.</title>
        <authorList>
            <consortium name="The Broad Institute Genomics Platform"/>
            <person name="Earl A."/>
            <person name="Ward D."/>
            <person name="Feldgarden M."/>
            <person name="Gevers D."/>
            <person name="Sibley C."/>
            <person name="Strauss J."/>
            <person name="Allen-Vercoe E."/>
            <person name="Walker B."/>
            <person name="Young S."/>
            <person name="Zeng Q."/>
            <person name="Gargeya S."/>
            <person name="Fitzgerald M."/>
            <person name="Haas B."/>
            <person name="Abouelleil A."/>
            <person name="Allen A.W."/>
            <person name="Alvarado L."/>
            <person name="Arachchi H.M."/>
            <person name="Berlin A.M."/>
            <person name="Chapman S.B."/>
            <person name="Gainer-Dewar J."/>
            <person name="Goldberg J."/>
            <person name="Griggs A."/>
            <person name="Gujja S."/>
            <person name="Hansen M."/>
            <person name="Howarth C."/>
            <person name="Imamovic A."/>
            <person name="Ireland A."/>
            <person name="Larimer J."/>
            <person name="McCowan C."/>
            <person name="Murphy C."/>
            <person name="Pearson M."/>
            <person name="Poon T.W."/>
            <person name="Priest M."/>
            <person name="Roberts A."/>
            <person name="Saif S."/>
            <person name="Shea T."/>
            <person name="Sisk P."/>
            <person name="Sykes S."/>
            <person name="Wortman J."/>
            <person name="Nusbaum C."/>
            <person name="Birren B."/>
        </authorList>
    </citation>
    <scope>NUCLEOTIDE SEQUENCE [LARGE SCALE GENOMIC DNA]</scope>
    <source>
        <strain evidence="1 2">3_1_6</strain>
    </source>
</reference>
<dbReference type="HOGENOM" id="CLU_1213232_0_0_7"/>
<name>E5Y5V8_BILW3</name>
<dbReference type="RefSeq" id="WP_005026900.1">
    <property type="nucleotide sequence ID" value="NZ_KE150238.1"/>
</dbReference>
<dbReference type="AlphaFoldDB" id="E5Y5V8"/>
<evidence type="ECO:0000313" key="1">
    <source>
        <dbReference type="EMBL" id="EFV44670.1"/>
    </source>
</evidence>
<dbReference type="GeneID" id="78086691"/>
<reference evidence="1 2" key="1">
    <citation type="submission" date="2010-10" db="EMBL/GenBank/DDBJ databases">
        <authorList>
            <consortium name="The Broad Institute Genome Sequencing Platform"/>
            <person name="Ward D."/>
            <person name="Earl A."/>
            <person name="Feldgarden M."/>
            <person name="Young S.K."/>
            <person name="Gargeya S."/>
            <person name="Zeng Q."/>
            <person name="Alvarado L."/>
            <person name="Berlin A."/>
            <person name="Bochicchio J."/>
            <person name="Chapman S.B."/>
            <person name="Chen Z."/>
            <person name="Freedman E."/>
            <person name="Gellesch M."/>
            <person name="Goldberg J."/>
            <person name="Griggs A."/>
            <person name="Gujja S."/>
            <person name="Heilman E."/>
            <person name="Heiman D."/>
            <person name="Howarth C."/>
            <person name="Mehta T."/>
            <person name="Neiman D."/>
            <person name="Pearson M."/>
            <person name="Roberts A."/>
            <person name="Saif S."/>
            <person name="Shea T."/>
            <person name="Shenoy N."/>
            <person name="Sisk P."/>
            <person name="Stolte C."/>
            <person name="Sykes S."/>
            <person name="White J."/>
            <person name="Yandava C."/>
            <person name="Allen-Vercoe E."/>
            <person name="Sibley C."/>
            <person name="Ambrose C.E."/>
            <person name="Strauss J."/>
            <person name="Daigneault M."/>
            <person name="Haas B."/>
            <person name="Nusbaum C."/>
            <person name="Birren B."/>
        </authorList>
    </citation>
    <scope>NUCLEOTIDE SEQUENCE [LARGE SCALE GENOMIC DNA]</scope>
    <source>
        <strain evidence="1 2">3_1_6</strain>
    </source>
</reference>